<organism evidence="2 3">
    <name type="scientific">Phascolomyces articulosus</name>
    <dbReference type="NCBI Taxonomy" id="60185"/>
    <lineage>
        <taxon>Eukaryota</taxon>
        <taxon>Fungi</taxon>
        <taxon>Fungi incertae sedis</taxon>
        <taxon>Mucoromycota</taxon>
        <taxon>Mucoromycotina</taxon>
        <taxon>Mucoromycetes</taxon>
        <taxon>Mucorales</taxon>
        <taxon>Lichtheimiaceae</taxon>
        <taxon>Phascolomyces</taxon>
    </lineage>
</organism>
<sequence>MKSKLHTKQKFNRQIDFIVKLPYELACLVINYFSQQALAQCTVVSQTWREKHDVGISMGNKHQMFVCFCAIELFVVTSLWGSSHMMNVITVSNMVQNIIINECFH</sequence>
<dbReference type="Proteomes" id="UP001209540">
    <property type="component" value="Unassembled WGS sequence"/>
</dbReference>
<keyword evidence="1" id="KW-0812">Transmembrane</keyword>
<dbReference type="SUPFAM" id="SSF81383">
    <property type="entry name" value="F-box domain"/>
    <property type="match status" value="1"/>
</dbReference>
<evidence type="ECO:0000313" key="2">
    <source>
        <dbReference type="EMBL" id="KAI9268119.1"/>
    </source>
</evidence>
<keyword evidence="1" id="KW-1133">Transmembrane helix</keyword>
<reference evidence="2" key="1">
    <citation type="journal article" date="2022" name="IScience">
        <title>Evolution of zygomycete secretomes and the origins of terrestrial fungal ecologies.</title>
        <authorList>
            <person name="Chang Y."/>
            <person name="Wang Y."/>
            <person name="Mondo S."/>
            <person name="Ahrendt S."/>
            <person name="Andreopoulos W."/>
            <person name="Barry K."/>
            <person name="Beard J."/>
            <person name="Benny G.L."/>
            <person name="Blankenship S."/>
            <person name="Bonito G."/>
            <person name="Cuomo C."/>
            <person name="Desiro A."/>
            <person name="Gervers K.A."/>
            <person name="Hundley H."/>
            <person name="Kuo A."/>
            <person name="LaButti K."/>
            <person name="Lang B.F."/>
            <person name="Lipzen A."/>
            <person name="O'Donnell K."/>
            <person name="Pangilinan J."/>
            <person name="Reynolds N."/>
            <person name="Sandor L."/>
            <person name="Smith M.E."/>
            <person name="Tsang A."/>
            <person name="Grigoriev I.V."/>
            <person name="Stajich J.E."/>
            <person name="Spatafora J.W."/>
        </authorList>
    </citation>
    <scope>NUCLEOTIDE SEQUENCE</scope>
    <source>
        <strain evidence="2">RSA 2281</strain>
    </source>
</reference>
<comment type="caution">
    <text evidence="2">The sequence shown here is derived from an EMBL/GenBank/DDBJ whole genome shotgun (WGS) entry which is preliminary data.</text>
</comment>
<keyword evidence="3" id="KW-1185">Reference proteome</keyword>
<keyword evidence="1" id="KW-0472">Membrane</keyword>
<accession>A0AAD5K3M7</accession>
<proteinExistence type="predicted"/>
<name>A0AAD5K3M7_9FUNG</name>
<dbReference type="EMBL" id="JAIXMP010000009">
    <property type="protein sequence ID" value="KAI9268119.1"/>
    <property type="molecule type" value="Genomic_DNA"/>
</dbReference>
<evidence type="ECO:0008006" key="4">
    <source>
        <dbReference type="Google" id="ProtNLM"/>
    </source>
</evidence>
<gene>
    <name evidence="2" type="ORF">BDA99DRAFT_535634</name>
</gene>
<dbReference type="InterPro" id="IPR036047">
    <property type="entry name" value="F-box-like_dom_sf"/>
</dbReference>
<evidence type="ECO:0000313" key="3">
    <source>
        <dbReference type="Proteomes" id="UP001209540"/>
    </source>
</evidence>
<feature type="transmembrane region" description="Helical" evidence="1">
    <location>
        <begin position="65"/>
        <end position="83"/>
    </location>
</feature>
<evidence type="ECO:0000256" key="1">
    <source>
        <dbReference type="SAM" id="Phobius"/>
    </source>
</evidence>
<reference evidence="2" key="2">
    <citation type="submission" date="2023-02" db="EMBL/GenBank/DDBJ databases">
        <authorList>
            <consortium name="DOE Joint Genome Institute"/>
            <person name="Mondo S.J."/>
            <person name="Chang Y."/>
            <person name="Wang Y."/>
            <person name="Ahrendt S."/>
            <person name="Andreopoulos W."/>
            <person name="Barry K."/>
            <person name="Beard J."/>
            <person name="Benny G.L."/>
            <person name="Blankenship S."/>
            <person name="Bonito G."/>
            <person name="Cuomo C."/>
            <person name="Desiro A."/>
            <person name="Gervers K.A."/>
            <person name="Hundley H."/>
            <person name="Kuo A."/>
            <person name="LaButti K."/>
            <person name="Lang B.F."/>
            <person name="Lipzen A."/>
            <person name="O'Donnell K."/>
            <person name="Pangilinan J."/>
            <person name="Reynolds N."/>
            <person name="Sandor L."/>
            <person name="Smith M.W."/>
            <person name="Tsang A."/>
            <person name="Grigoriev I.V."/>
            <person name="Stajich J.E."/>
            <person name="Spatafora J.W."/>
        </authorList>
    </citation>
    <scope>NUCLEOTIDE SEQUENCE</scope>
    <source>
        <strain evidence="2">RSA 2281</strain>
    </source>
</reference>
<dbReference type="AlphaFoldDB" id="A0AAD5K3M7"/>
<dbReference type="Gene3D" id="1.20.1280.50">
    <property type="match status" value="1"/>
</dbReference>
<protein>
    <recommendedName>
        <fullName evidence="4">F-box domain-containing protein</fullName>
    </recommendedName>
</protein>